<feature type="region of interest" description="Disordered" evidence="10">
    <location>
        <begin position="50"/>
        <end position="71"/>
    </location>
</feature>
<feature type="domain" description="Kinesin motor" evidence="11">
    <location>
        <begin position="379"/>
        <end position="705"/>
    </location>
</feature>
<feature type="region of interest" description="Disordered" evidence="10">
    <location>
        <begin position="761"/>
        <end position="881"/>
    </location>
</feature>
<dbReference type="EMBL" id="CACRZD030000002">
    <property type="protein sequence ID" value="CAA6656437.1"/>
    <property type="molecule type" value="Genomic_DNA"/>
</dbReference>
<keyword evidence="3 7" id="KW-0547">Nucleotide-binding</keyword>
<keyword evidence="4 7" id="KW-0067">ATP-binding</keyword>
<dbReference type="Pfam" id="PF00225">
    <property type="entry name" value="Kinesin"/>
    <property type="match status" value="1"/>
</dbReference>
<evidence type="ECO:0000256" key="1">
    <source>
        <dbReference type="ARBA" id="ARBA00010899"/>
    </source>
</evidence>
<evidence type="ECO:0000256" key="4">
    <source>
        <dbReference type="ARBA" id="ARBA00022840"/>
    </source>
</evidence>
<feature type="coiled-coil region" evidence="9">
    <location>
        <begin position="281"/>
        <end position="315"/>
    </location>
</feature>
<dbReference type="GO" id="GO:0007018">
    <property type="term" value="P:microtubule-based movement"/>
    <property type="evidence" value="ECO:0007669"/>
    <property type="project" value="InterPro"/>
</dbReference>
<dbReference type="GO" id="GO:0003777">
    <property type="term" value="F:microtubule motor activity"/>
    <property type="evidence" value="ECO:0007669"/>
    <property type="project" value="InterPro"/>
</dbReference>
<dbReference type="InterPro" id="IPR001752">
    <property type="entry name" value="Kinesin_motor_dom"/>
</dbReference>
<keyword evidence="5 9" id="KW-0175">Coiled coil</keyword>
<protein>
    <recommendedName>
        <fullName evidence="8">Kinesin-like protein</fullName>
    </recommendedName>
</protein>
<dbReference type="SMART" id="SM00129">
    <property type="entry name" value="KISc"/>
    <property type="match status" value="1"/>
</dbReference>
<evidence type="ECO:0000256" key="8">
    <source>
        <dbReference type="RuleBase" id="RU000394"/>
    </source>
</evidence>
<keyword evidence="6 7" id="KW-0505">Motor protein</keyword>
<evidence type="ECO:0000256" key="10">
    <source>
        <dbReference type="SAM" id="MobiDB-lite"/>
    </source>
</evidence>
<feature type="compositionally biased region" description="Polar residues" evidence="10">
    <location>
        <begin position="55"/>
        <end position="65"/>
    </location>
</feature>
<dbReference type="PANTHER" id="PTHR47972">
    <property type="entry name" value="KINESIN-LIKE PROTEIN KLP-3"/>
    <property type="match status" value="1"/>
</dbReference>
<dbReference type="FunFam" id="3.40.850.10:FF:000044">
    <property type="entry name" value="p-loop containing nucleoside triphosphate hydrolases superfamily protein"/>
    <property type="match status" value="1"/>
</dbReference>
<name>A0A7I8IF68_SPIIN</name>
<dbReference type="Proteomes" id="UP001189122">
    <property type="component" value="Unassembled WGS sequence"/>
</dbReference>
<dbReference type="Gene3D" id="3.40.850.10">
    <property type="entry name" value="Kinesin motor domain"/>
    <property type="match status" value="1"/>
</dbReference>
<evidence type="ECO:0000259" key="11">
    <source>
        <dbReference type="PROSITE" id="PS50067"/>
    </source>
</evidence>
<proteinExistence type="inferred from homology"/>
<evidence type="ECO:0000256" key="3">
    <source>
        <dbReference type="ARBA" id="ARBA00022741"/>
    </source>
</evidence>
<dbReference type="EMBL" id="LR743589">
    <property type="protein sequence ID" value="CAA2616763.1"/>
    <property type="molecule type" value="Genomic_DNA"/>
</dbReference>
<dbReference type="InterPro" id="IPR027640">
    <property type="entry name" value="Kinesin-like_fam"/>
</dbReference>
<evidence type="ECO:0000256" key="5">
    <source>
        <dbReference type="ARBA" id="ARBA00023054"/>
    </source>
</evidence>
<comment type="similarity">
    <text evidence="1">Belongs to the TRAFAC class myosin-kinesin ATPase superfamily. Kinesin family. KIN-14 subfamily.</text>
</comment>
<dbReference type="GO" id="GO:0005524">
    <property type="term" value="F:ATP binding"/>
    <property type="evidence" value="ECO:0007669"/>
    <property type="project" value="UniProtKB-UniRule"/>
</dbReference>
<keyword evidence="2 8" id="KW-0493">Microtubule</keyword>
<organism evidence="12">
    <name type="scientific">Spirodela intermedia</name>
    <name type="common">Intermediate duckweed</name>
    <dbReference type="NCBI Taxonomy" id="51605"/>
    <lineage>
        <taxon>Eukaryota</taxon>
        <taxon>Viridiplantae</taxon>
        <taxon>Streptophyta</taxon>
        <taxon>Embryophyta</taxon>
        <taxon>Tracheophyta</taxon>
        <taxon>Spermatophyta</taxon>
        <taxon>Magnoliopsida</taxon>
        <taxon>Liliopsida</taxon>
        <taxon>Araceae</taxon>
        <taxon>Lemnoideae</taxon>
        <taxon>Spirodela</taxon>
    </lineage>
</organism>
<dbReference type="PRINTS" id="PR00380">
    <property type="entry name" value="KINESINHEAVY"/>
</dbReference>
<dbReference type="GO" id="GO:0008017">
    <property type="term" value="F:microtubule binding"/>
    <property type="evidence" value="ECO:0007669"/>
    <property type="project" value="InterPro"/>
</dbReference>
<dbReference type="AlphaFoldDB" id="A0A7I8IF68"/>
<evidence type="ECO:0000313" key="13">
    <source>
        <dbReference type="Proteomes" id="UP001189122"/>
    </source>
</evidence>
<dbReference type="GO" id="GO:0005874">
    <property type="term" value="C:microtubule"/>
    <property type="evidence" value="ECO:0007669"/>
    <property type="project" value="UniProtKB-KW"/>
</dbReference>
<evidence type="ECO:0000313" key="12">
    <source>
        <dbReference type="EMBL" id="CAA2616763.1"/>
    </source>
</evidence>
<evidence type="ECO:0000256" key="7">
    <source>
        <dbReference type="PROSITE-ProRule" id="PRU00283"/>
    </source>
</evidence>
<evidence type="ECO:0000256" key="2">
    <source>
        <dbReference type="ARBA" id="ARBA00022701"/>
    </source>
</evidence>
<dbReference type="InterPro" id="IPR027417">
    <property type="entry name" value="P-loop_NTPase"/>
</dbReference>
<evidence type="ECO:0000256" key="9">
    <source>
        <dbReference type="SAM" id="Coils"/>
    </source>
</evidence>
<feature type="compositionally biased region" description="Low complexity" evidence="10">
    <location>
        <begin position="763"/>
        <end position="779"/>
    </location>
</feature>
<dbReference type="InterPro" id="IPR019821">
    <property type="entry name" value="Kinesin_motor_CS"/>
</dbReference>
<sequence>MSSVVDCLLSLRAYVESAEDVISASSSPSKSGYLSRKRWKFIEVDKIDSTDVSRGDSSQSGQNSPAIGEGKRRNVSDLKFQGVLRNSVTSESASALLHHVGYKFHEVFQLKQGRYSELSASKISEMMKSNGLDNAPTQSLLSVVNGILDESIERKNDEIPHRVACLLRKVVQEIERRISTQAEHIRNQNNLIKAREEKYQSRIRALETLATGTSEESQMVTNQLQTIKTEKIKLEERKKHEEQDRFRLSKEKENSDLMVTELKQEMERKSKSYEQHSMLLEMKARETQAELEERIKEIEVLLQQSRQRLKKSRQLLNQKFRAGIRKSRYTRIFLVLNYKHFRSGFFGHVYGLRVSSNSVRNEVMIVQRTCEDEFKSLGNIRVYCRIRPFLPGQNKKLSTVDYISENGELLVVNPSKQGKDGHRMFKFNKVFGPAASQGSILDTRPLIRSVLDGYDVCIFAYGQTGSGKTYTMSGPDALSKEEWGVNYRALDDLFHISRNRRNTISYDIAVQMVEIYNEQVRDLLLSNGMQKKYPLYHSQPNGLAVPDASIHSVKSTADVLGLMQLGLANRAVGATALNERSSRSHSVLSVHVRGLDMETGASLRGTLHLVDLAGSERVDRSEATGDRLREAQHINKSLSALGDVIFALAQKSSHVPYRNSKLTQVLQTSLGGQAKTLMFVQINPEAESFSETVSTLKFAERVSGVELGAARSSKEGKDVRELMEQVASLKDMIARKDEEIGQLQLLKDLKTQPLRFEKQAMNSLRHSSSSPGQLSLGGSRKLVGRNHGGLSDKGASDCDNTSGDSDKLSETGSLQSMSDFGRQKEAFCPPKQAGESDHLGSGSADSEERVSDMSDGALSMGAETDGSVSESSKPMEFTEKM</sequence>
<evidence type="ECO:0000256" key="6">
    <source>
        <dbReference type="ARBA" id="ARBA00023175"/>
    </source>
</evidence>
<dbReference type="SUPFAM" id="SSF52540">
    <property type="entry name" value="P-loop containing nucleoside triphosphate hydrolases"/>
    <property type="match status" value="1"/>
</dbReference>
<keyword evidence="13" id="KW-1185">Reference proteome</keyword>
<dbReference type="PANTHER" id="PTHR47972:SF14">
    <property type="entry name" value="KINESIN-LIKE PROTEIN KIN-14J"/>
    <property type="match status" value="1"/>
</dbReference>
<dbReference type="PROSITE" id="PS00411">
    <property type="entry name" value="KINESIN_MOTOR_1"/>
    <property type="match status" value="1"/>
</dbReference>
<dbReference type="PROSITE" id="PS50067">
    <property type="entry name" value="KINESIN_MOTOR_2"/>
    <property type="match status" value="1"/>
</dbReference>
<accession>A0A7I8IF68</accession>
<dbReference type="InterPro" id="IPR036961">
    <property type="entry name" value="Kinesin_motor_dom_sf"/>
</dbReference>
<feature type="binding site" evidence="7">
    <location>
        <begin position="462"/>
        <end position="469"/>
    </location>
    <ligand>
        <name>ATP</name>
        <dbReference type="ChEBI" id="CHEBI:30616"/>
    </ligand>
</feature>
<gene>
    <name evidence="12" type="ORF">SI7747_02002977</name>
</gene>
<reference evidence="12 13" key="1">
    <citation type="submission" date="2019-12" db="EMBL/GenBank/DDBJ databases">
        <authorList>
            <person name="Scholz U."/>
            <person name="Mascher M."/>
            <person name="Fiebig A."/>
        </authorList>
    </citation>
    <scope>NUCLEOTIDE SEQUENCE</scope>
</reference>